<feature type="region of interest" description="Disordered" evidence="4">
    <location>
        <begin position="430"/>
        <end position="449"/>
    </location>
</feature>
<feature type="transmembrane region" description="Helical" evidence="5">
    <location>
        <begin position="303"/>
        <end position="321"/>
    </location>
</feature>
<dbReference type="InterPro" id="IPR036259">
    <property type="entry name" value="MFS_trans_sf"/>
</dbReference>
<dbReference type="STRING" id="756272.Plabr_1808"/>
<dbReference type="OrthoDB" id="213077at2"/>
<dbReference type="Pfam" id="PF07690">
    <property type="entry name" value="MFS_1"/>
    <property type="match status" value="1"/>
</dbReference>
<dbReference type="InterPro" id="IPR052528">
    <property type="entry name" value="Sugar_transport-like"/>
</dbReference>
<evidence type="ECO:0000313" key="6">
    <source>
        <dbReference type="EMBL" id="ADY59418.1"/>
    </source>
</evidence>
<feature type="transmembrane region" description="Helical" evidence="5">
    <location>
        <begin position="400"/>
        <end position="419"/>
    </location>
</feature>
<feature type="compositionally biased region" description="Polar residues" evidence="4">
    <location>
        <begin position="440"/>
        <end position="449"/>
    </location>
</feature>
<accession>F0SG76</accession>
<proteinExistence type="predicted"/>
<feature type="transmembrane region" description="Helical" evidence="5">
    <location>
        <begin position="149"/>
        <end position="166"/>
    </location>
</feature>
<gene>
    <name evidence="6" type="ordered locus">Plabr_1808</name>
</gene>
<dbReference type="InterPro" id="IPR011701">
    <property type="entry name" value="MFS"/>
</dbReference>
<keyword evidence="1 5" id="KW-0812">Transmembrane</keyword>
<dbReference type="KEGG" id="pbs:Plabr_1808"/>
<evidence type="ECO:0000256" key="4">
    <source>
        <dbReference type="SAM" id="MobiDB-lite"/>
    </source>
</evidence>
<evidence type="ECO:0000256" key="5">
    <source>
        <dbReference type="SAM" id="Phobius"/>
    </source>
</evidence>
<evidence type="ECO:0000256" key="3">
    <source>
        <dbReference type="ARBA" id="ARBA00023136"/>
    </source>
</evidence>
<dbReference type="AlphaFoldDB" id="F0SG76"/>
<keyword evidence="7" id="KW-1185">Reference proteome</keyword>
<feature type="transmembrane region" description="Helical" evidence="5">
    <location>
        <begin position="178"/>
        <end position="202"/>
    </location>
</feature>
<feature type="transmembrane region" description="Helical" evidence="5">
    <location>
        <begin position="21"/>
        <end position="40"/>
    </location>
</feature>
<dbReference type="Proteomes" id="UP000006860">
    <property type="component" value="Chromosome"/>
</dbReference>
<feature type="transmembrane region" description="Helical" evidence="5">
    <location>
        <begin position="272"/>
        <end position="291"/>
    </location>
</feature>
<organism evidence="6 7">
    <name type="scientific">Rubinisphaera brasiliensis (strain ATCC 49424 / DSM 5305 / JCM 21570 / IAM 15109 / NBRC 103401 / IFAM 1448)</name>
    <name type="common">Planctomyces brasiliensis</name>
    <dbReference type="NCBI Taxonomy" id="756272"/>
    <lineage>
        <taxon>Bacteria</taxon>
        <taxon>Pseudomonadati</taxon>
        <taxon>Planctomycetota</taxon>
        <taxon>Planctomycetia</taxon>
        <taxon>Planctomycetales</taxon>
        <taxon>Planctomycetaceae</taxon>
        <taxon>Rubinisphaera</taxon>
    </lineage>
</organism>
<dbReference type="GO" id="GO:0022857">
    <property type="term" value="F:transmembrane transporter activity"/>
    <property type="evidence" value="ECO:0007669"/>
    <property type="project" value="InterPro"/>
</dbReference>
<dbReference type="RefSeq" id="WP_013628145.1">
    <property type="nucleotide sequence ID" value="NC_015174.1"/>
</dbReference>
<protein>
    <submittedName>
        <fullName evidence="6">Major facilitator superfamily MFS_1</fullName>
    </submittedName>
</protein>
<feature type="transmembrane region" description="Helical" evidence="5">
    <location>
        <begin position="363"/>
        <end position="385"/>
    </location>
</feature>
<evidence type="ECO:0000256" key="1">
    <source>
        <dbReference type="ARBA" id="ARBA00022692"/>
    </source>
</evidence>
<dbReference type="HOGENOM" id="CLU_715432_0_0_0"/>
<dbReference type="SUPFAM" id="SSF103473">
    <property type="entry name" value="MFS general substrate transporter"/>
    <property type="match status" value="1"/>
</dbReference>
<feature type="transmembrane region" description="Helical" evidence="5">
    <location>
        <begin position="106"/>
        <end position="128"/>
    </location>
</feature>
<dbReference type="eggNOG" id="COG2814">
    <property type="taxonomic scope" value="Bacteria"/>
</dbReference>
<feature type="transmembrane region" description="Helical" evidence="5">
    <location>
        <begin position="46"/>
        <end position="70"/>
    </location>
</feature>
<dbReference type="PANTHER" id="PTHR23526:SF2">
    <property type="entry name" value="MAJOR FACILITATOR SUPERFAMILY (MFS) PROFILE DOMAIN-CONTAINING PROTEIN"/>
    <property type="match status" value="1"/>
</dbReference>
<keyword evidence="3 5" id="KW-0472">Membrane</keyword>
<reference evidence="7" key="1">
    <citation type="submission" date="2011-02" db="EMBL/GenBank/DDBJ databases">
        <title>The complete genome of Planctomyces brasiliensis DSM 5305.</title>
        <authorList>
            <person name="Lucas S."/>
            <person name="Copeland A."/>
            <person name="Lapidus A."/>
            <person name="Bruce D."/>
            <person name="Goodwin L."/>
            <person name="Pitluck S."/>
            <person name="Kyrpides N."/>
            <person name="Mavromatis K."/>
            <person name="Pagani I."/>
            <person name="Ivanova N."/>
            <person name="Ovchinnikova G."/>
            <person name="Lu M."/>
            <person name="Detter J.C."/>
            <person name="Han C."/>
            <person name="Land M."/>
            <person name="Hauser L."/>
            <person name="Markowitz V."/>
            <person name="Cheng J.-F."/>
            <person name="Hugenholtz P."/>
            <person name="Woyke T."/>
            <person name="Wu D."/>
            <person name="Tindall B."/>
            <person name="Pomrenke H.G."/>
            <person name="Brambilla E."/>
            <person name="Klenk H.-P."/>
            <person name="Eisen J.A."/>
        </authorList>
    </citation>
    <scope>NUCLEOTIDE SEQUENCE [LARGE SCALE GENOMIC DNA]</scope>
    <source>
        <strain evidence="7">ATCC 49424 / DSM 5305 / JCM 21570 / NBRC 103401 / IFAM 1448</strain>
    </source>
</reference>
<dbReference type="PANTHER" id="PTHR23526">
    <property type="entry name" value="INTEGRAL MEMBRANE TRANSPORT PROTEIN-RELATED"/>
    <property type="match status" value="1"/>
</dbReference>
<evidence type="ECO:0000256" key="2">
    <source>
        <dbReference type="ARBA" id="ARBA00022989"/>
    </source>
</evidence>
<name>F0SG76_RUBBR</name>
<dbReference type="Gene3D" id="1.20.1250.20">
    <property type="entry name" value="MFS general substrate transporter like domains"/>
    <property type="match status" value="2"/>
</dbReference>
<keyword evidence="2 5" id="KW-1133">Transmembrane helix</keyword>
<evidence type="ECO:0000313" key="7">
    <source>
        <dbReference type="Proteomes" id="UP000006860"/>
    </source>
</evidence>
<dbReference type="EMBL" id="CP002546">
    <property type="protein sequence ID" value="ADY59418.1"/>
    <property type="molecule type" value="Genomic_DNA"/>
</dbReference>
<feature type="transmembrane region" description="Helical" evidence="5">
    <location>
        <begin position="237"/>
        <end position="260"/>
    </location>
</feature>
<feature type="transmembrane region" description="Helical" evidence="5">
    <location>
        <begin position="327"/>
        <end position="351"/>
    </location>
</feature>
<sequence>MSNAAHSRLTSLSRDVVWNQLLFTAGYALTSGGFVSYFAADLGAKSHVIGWVLALPELVGTCAVFTPWLVKQLRGKKRLFLFASVAARLTALLIPLALWLPPESAFSGLLGGMVLAGILQAVAYTAYLSWLSDLAPEREWGRFFARRNMAHAAVLIFVPLLGSLLRDWLRNEAGSETLALTGYVVTFLVGSALQLASLLPLLKWPNSEAGVSPKKAERKPEAVPVEASHWPTPIRSFLFVLAFSYWLAFFQGLTQTAFFLHGYRQLQLSLTQYYMLAGTMYLLQMATAWLAGRWCDRHGYRNLLMASTWLVGTSLLFWLASLDGRWLWLWGAYALWGGFGTVNLSLQNLVLKVIPRSRNTFPIAVYRFGSGGIAGLMGLAGGYWLEQQLALKDSAAIDPFLMLFAVSLAGRMLAPLWLLGVREPQQIPIEESISEDDQTNQDSAVTRGR</sequence>
<feature type="transmembrane region" description="Helical" evidence="5">
    <location>
        <begin position="79"/>
        <end position="100"/>
    </location>
</feature>